<protein>
    <submittedName>
        <fullName evidence="1">Uncharacterized protein</fullName>
    </submittedName>
</protein>
<gene>
    <name evidence="1" type="ORF">FRC96_20970</name>
</gene>
<accession>A0A5C6X5R7</accession>
<evidence type="ECO:0000313" key="1">
    <source>
        <dbReference type="EMBL" id="TXD31637.1"/>
    </source>
</evidence>
<organism evidence="1 2">
    <name type="scientific">Lujinxingia vulgaris</name>
    <dbReference type="NCBI Taxonomy" id="2600176"/>
    <lineage>
        <taxon>Bacteria</taxon>
        <taxon>Deltaproteobacteria</taxon>
        <taxon>Bradymonadales</taxon>
        <taxon>Lujinxingiaceae</taxon>
        <taxon>Lujinxingia</taxon>
    </lineage>
</organism>
<evidence type="ECO:0000313" key="2">
    <source>
        <dbReference type="Proteomes" id="UP000321046"/>
    </source>
</evidence>
<dbReference type="Proteomes" id="UP000321046">
    <property type="component" value="Unassembled WGS sequence"/>
</dbReference>
<dbReference type="AlphaFoldDB" id="A0A5C6X5R7"/>
<proteinExistence type="predicted"/>
<comment type="caution">
    <text evidence="1">The sequence shown here is derived from an EMBL/GenBank/DDBJ whole genome shotgun (WGS) entry which is preliminary data.</text>
</comment>
<sequence>MAREIENENSHGGLHPALLTVSWPDGKRWTAALWQSQGRATMRALRGLLQARYLAHLSMPPSAYLEQVEEADILSFDVACYSELSESDEAGLRALGFAMIPEALDAEQLERLSVFRNEARRSGGGTVSDPSSLWRLGFSRPGGMLEGMVKRACVASARRHGEQVFGDRPGWPSKWLVEELGRVMQLELGPNVEGLERLCALLIDASPGELGWVEPVAFQAICDLLAVVLQASGRGQVEWASSPMDTLSGLAPPPMARIRRAGSWRALELGRDVASRLLLPFERQQTGEALKGLLSTYLR</sequence>
<dbReference type="OrthoDB" id="5491728at2"/>
<name>A0A5C6X5R7_9DELT</name>
<dbReference type="EMBL" id="VOSL01000147">
    <property type="protein sequence ID" value="TXD31637.1"/>
    <property type="molecule type" value="Genomic_DNA"/>
</dbReference>
<dbReference type="RefSeq" id="WP_146977508.1">
    <property type="nucleotide sequence ID" value="NZ_VOSL01000147.1"/>
</dbReference>
<reference evidence="1 2" key="1">
    <citation type="submission" date="2019-08" db="EMBL/GenBank/DDBJ databases">
        <title>Bradymonadales sp. TMQ2.</title>
        <authorList>
            <person name="Liang Q."/>
        </authorList>
    </citation>
    <scope>NUCLEOTIDE SEQUENCE [LARGE SCALE GENOMIC DNA]</scope>
    <source>
        <strain evidence="1 2">TMQ2</strain>
    </source>
</reference>